<organism evidence="4 5">
    <name type="scientific">Streptomyces collinus (strain DSM 40733 / Tue 365)</name>
    <dbReference type="NCBI Taxonomy" id="1214242"/>
    <lineage>
        <taxon>Bacteria</taxon>
        <taxon>Bacillati</taxon>
        <taxon>Actinomycetota</taxon>
        <taxon>Actinomycetes</taxon>
        <taxon>Kitasatosporales</taxon>
        <taxon>Streptomycetaceae</taxon>
        <taxon>Streptomyces</taxon>
    </lineage>
</organism>
<gene>
    <name evidence="4" type="ORF">B446_20560</name>
</gene>
<accession>S5V6V1</accession>
<dbReference type="PANTHER" id="PTHR19328:SF13">
    <property type="entry name" value="HIPL1 PROTEIN"/>
    <property type="match status" value="1"/>
</dbReference>
<dbReference type="InterPro" id="IPR011042">
    <property type="entry name" value="6-blade_b-propeller_TolB-like"/>
</dbReference>
<dbReference type="SUPFAM" id="SSF50952">
    <property type="entry name" value="Soluble quinoprotein glucose dehydrogenase"/>
    <property type="match status" value="1"/>
</dbReference>
<dbReference type="HOGENOM" id="CLU_012253_0_0_11"/>
<feature type="region of interest" description="Disordered" evidence="1">
    <location>
        <begin position="34"/>
        <end position="55"/>
    </location>
</feature>
<feature type="signal peptide" evidence="2">
    <location>
        <begin position="1"/>
        <end position="35"/>
    </location>
</feature>
<evidence type="ECO:0000313" key="4">
    <source>
        <dbReference type="EMBL" id="AGS70924.1"/>
    </source>
</evidence>
<dbReference type="EMBL" id="CP006259">
    <property type="protein sequence ID" value="AGS70924.1"/>
    <property type="molecule type" value="Genomic_DNA"/>
</dbReference>
<reference evidence="5" key="1">
    <citation type="submission" date="2012-10" db="EMBL/GenBank/DDBJ databases">
        <title>The complete genome sequence of Streptomyces collinus Tu 365.</title>
        <authorList>
            <person name="Ruckert C."/>
            <person name="Szczepanowski R."/>
            <person name="Goesmann A."/>
            <person name="Pross E.K."/>
            <person name="Musiol E.M."/>
            <person name="Blin K."/>
            <person name="Wohlleben W."/>
            <person name="Puhler A."/>
            <person name="Weber T."/>
            <person name="Kalinowski J."/>
        </authorList>
    </citation>
    <scope>NUCLEOTIDE SEQUENCE [LARGE SCALE GENOMIC DNA]</scope>
    <source>
        <strain evidence="5">DSM 40733 / Tue 365</strain>
    </source>
</reference>
<dbReference type="Gene3D" id="2.120.10.30">
    <property type="entry name" value="TolB, C-terminal domain"/>
    <property type="match status" value="1"/>
</dbReference>
<name>S5V6V1_STRC3</name>
<feature type="chain" id="PRO_5004533295" evidence="2">
    <location>
        <begin position="36"/>
        <end position="379"/>
    </location>
</feature>
<keyword evidence="5" id="KW-1185">Reference proteome</keyword>
<evidence type="ECO:0000256" key="2">
    <source>
        <dbReference type="SAM" id="SignalP"/>
    </source>
</evidence>
<dbReference type="Pfam" id="PF07995">
    <property type="entry name" value="GSDH"/>
    <property type="match status" value="1"/>
</dbReference>
<dbReference type="AlphaFoldDB" id="S5V6V1"/>
<evidence type="ECO:0000259" key="3">
    <source>
        <dbReference type="Pfam" id="PF07995"/>
    </source>
</evidence>
<feature type="domain" description="Glucose/Sorbosone dehydrogenase" evidence="3">
    <location>
        <begin position="67"/>
        <end position="369"/>
    </location>
</feature>
<reference evidence="4 5" key="2">
    <citation type="journal article" date="2013" name="J. Biotechnol.">
        <title>Complete genome sequence of the kirromycin producer Streptomyces collinus Tu 365 consisting of a linear chromosome and two linear plasmids.</title>
        <authorList>
            <person name="Ruckert C."/>
            <person name="Szczepanowski R."/>
            <person name="Albersmeier A."/>
            <person name="Goesmann A."/>
            <person name="Iftime D."/>
            <person name="Musiol E.M."/>
            <person name="Blin K."/>
            <person name="Wohlleben W."/>
            <person name="Puhler A."/>
            <person name="Kalinowski J."/>
            <person name="Weber T."/>
        </authorList>
    </citation>
    <scope>NUCLEOTIDE SEQUENCE [LARGE SCALE GENOMIC DNA]</scope>
    <source>
        <strain evidence="5">DSM 40733 / Tue 365</strain>
    </source>
</reference>
<dbReference type="InterPro" id="IPR011041">
    <property type="entry name" value="Quinoprot_gluc/sorb_DH_b-prop"/>
</dbReference>
<dbReference type="InterPro" id="IPR012938">
    <property type="entry name" value="Glc/Sorbosone_DH"/>
</dbReference>
<sequence>MAQQVLHRVRPGVTAAAAVTAALTAALLQAPGAAAQPASAGGPDGHGDVRQGGAPSGISTLAGKWTFPWGMSFLPKTAKALVTERYTSAVWLQKSDGGRKKVGTVPNTVADDGDATTASGGLLGVAVPPTWNGTTDKDVFFVHTTATGTRVVKMRFDGTSLSGYTVVLGGIKFHSDHNGGAIAFGPDGYLYVTTGDALDKTTPQDKNSLNGKILRITRTGAAAPGNPFGNRVYSYGHRNAEGLAWDSRGRLWEVEIGGSQWDELNLVEKGGNYGWPACEGKCSTAGMKNPKSVWKPEAGGVPSQIAIVNDVIYVSTLRGERLWRLPIDATGKAVGTATSYYSGAYGRLRALAKVPGADQLWLGSSNGPGQDAIYKIDIR</sequence>
<evidence type="ECO:0000256" key="1">
    <source>
        <dbReference type="SAM" id="MobiDB-lite"/>
    </source>
</evidence>
<dbReference type="PANTHER" id="PTHR19328">
    <property type="entry name" value="HEDGEHOG-INTERACTING PROTEIN"/>
    <property type="match status" value="1"/>
</dbReference>
<dbReference type="eggNOG" id="COG2133">
    <property type="taxonomic scope" value="Bacteria"/>
</dbReference>
<keyword evidence="2" id="KW-0732">Signal</keyword>
<protein>
    <submittedName>
        <fullName evidence="4">Glucose dehydrogenase</fullName>
    </submittedName>
</protein>
<dbReference type="Proteomes" id="UP000015423">
    <property type="component" value="Chromosome"/>
</dbReference>
<dbReference type="PATRIC" id="fig|1214242.5.peg.4214"/>
<dbReference type="KEGG" id="sci:B446_20560"/>
<evidence type="ECO:0000313" key="5">
    <source>
        <dbReference type="Proteomes" id="UP000015423"/>
    </source>
</evidence>
<proteinExistence type="predicted"/>